<comment type="caution">
    <text evidence="1">The sequence shown here is derived from an EMBL/GenBank/DDBJ whole genome shotgun (WGS) entry which is preliminary data.</text>
</comment>
<gene>
    <name evidence="1" type="ORF">IF1G_01654</name>
</gene>
<evidence type="ECO:0000313" key="2">
    <source>
        <dbReference type="Proteomes" id="UP000315783"/>
    </source>
</evidence>
<dbReference type="Proteomes" id="UP000315783">
    <property type="component" value="Unassembled WGS sequence"/>
</dbReference>
<proteinExistence type="predicted"/>
<dbReference type="AlphaFoldDB" id="A0A545VCU9"/>
<protein>
    <submittedName>
        <fullName evidence="1">Uncharacterized protein</fullName>
    </submittedName>
</protein>
<name>A0A545VCU9_9HYPO</name>
<sequence>MDGRNTDFSRLSLFKSMFVVHHATGLTVALDVSRWAITSLLAAFFVSAAKHAVGNLSNDVHF</sequence>
<evidence type="ECO:0000313" key="1">
    <source>
        <dbReference type="EMBL" id="TQV99439.1"/>
    </source>
</evidence>
<reference evidence="1 2" key="1">
    <citation type="journal article" date="2019" name="Appl. Microbiol. Biotechnol.">
        <title>Genome sequence of Isaria javanica and comparative genome analysis insights into family S53 peptidase evolution in fungal entomopathogens.</title>
        <authorList>
            <person name="Lin R."/>
            <person name="Zhang X."/>
            <person name="Xin B."/>
            <person name="Zou M."/>
            <person name="Gao Y."/>
            <person name="Qin F."/>
            <person name="Hu Q."/>
            <person name="Xie B."/>
            <person name="Cheng X."/>
        </authorList>
    </citation>
    <scope>NUCLEOTIDE SEQUENCE [LARGE SCALE GENOMIC DNA]</scope>
    <source>
        <strain evidence="1 2">IJ1G</strain>
    </source>
</reference>
<dbReference type="EMBL" id="SPUK01000002">
    <property type="protein sequence ID" value="TQV99439.1"/>
    <property type="molecule type" value="Genomic_DNA"/>
</dbReference>
<organism evidence="1 2">
    <name type="scientific">Cordyceps javanica</name>
    <dbReference type="NCBI Taxonomy" id="43265"/>
    <lineage>
        <taxon>Eukaryota</taxon>
        <taxon>Fungi</taxon>
        <taxon>Dikarya</taxon>
        <taxon>Ascomycota</taxon>
        <taxon>Pezizomycotina</taxon>
        <taxon>Sordariomycetes</taxon>
        <taxon>Hypocreomycetidae</taxon>
        <taxon>Hypocreales</taxon>
        <taxon>Cordycipitaceae</taxon>
        <taxon>Cordyceps</taxon>
    </lineage>
</organism>
<keyword evidence="2" id="KW-1185">Reference proteome</keyword>
<accession>A0A545VCU9</accession>